<dbReference type="Gene3D" id="3.40.30.10">
    <property type="entry name" value="Glutaredoxin"/>
    <property type="match status" value="1"/>
</dbReference>
<proteinExistence type="predicted"/>
<sequence length="573" mass="65186">FKASILPEEIVQQHLQHHGGYWKNIYFYSVIIRKLTRGHQKFQVKLEQIENTVIEILAEEEDSDNANSIIDLDTLESWKEQPITIDQCEVYLSYNQGCIVNILSIGQASPYEFLHQYLPINYIRQNVINSINIHGRETPNWIDVTFGEYIKMLHELEVPNLSNPLYSVYNFVNAFNSNLIEAVKPGSTLYSWLSQNTSQTTSNWTRMETLANSFTNIIIQLESCEDKEIEKTKKYVSDYNSGKYSSYFSKITLINNVCLIAASLRDQKTQCIIATTLTTTDSDEVKRIVKGCNRLSLVKFKRPKIFHNCSISKSQDTIFNSTNSNIRVLQVLLDNTLIILNKSLENNEKSDSLDYLSSDANEEILVSTLAAVSENKAVSSSKRKIKCGHSFNIQTATSNLASHLHTVHQVNKPDNLKEFKDIRAEVVAISCDLEFSHLAWSSELQQEQRTQRVRRKGDKENQDPLQEDSETERKKRKKKEEAKLEIARIYIIRESENNICCILNLIAEVLDAKVSDAEVLNAEVLDAKVLNAEVLDAEVLDAKVLDAKVLDAEVLDAKVLDAKVLVAEVLDTK</sequence>
<dbReference type="Proteomes" id="UP000789901">
    <property type="component" value="Unassembled WGS sequence"/>
</dbReference>
<gene>
    <name evidence="2" type="ORF">GMARGA_LOCUS7523</name>
</gene>
<keyword evidence="3" id="KW-1185">Reference proteome</keyword>
<evidence type="ECO:0000256" key="1">
    <source>
        <dbReference type="SAM" id="MobiDB-lite"/>
    </source>
</evidence>
<comment type="caution">
    <text evidence="2">The sequence shown here is derived from an EMBL/GenBank/DDBJ whole genome shotgun (WGS) entry which is preliminary data.</text>
</comment>
<protein>
    <submittedName>
        <fullName evidence="2">38543_t:CDS:1</fullName>
    </submittedName>
</protein>
<organism evidence="2 3">
    <name type="scientific">Gigaspora margarita</name>
    <dbReference type="NCBI Taxonomy" id="4874"/>
    <lineage>
        <taxon>Eukaryota</taxon>
        <taxon>Fungi</taxon>
        <taxon>Fungi incertae sedis</taxon>
        <taxon>Mucoromycota</taxon>
        <taxon>Glomeromycotina</taxon>
        <taxon>Glomeromycetes</taxon>
        <taxon>Diversisporales</taxon>
        <taxon>Gigasporaceae</taxon>
        <taxon>Gigaspora</taxon>
    </lineage>
</organism>
<dbReference type="EMBL" id="CAJVQB010003662">
    <property type="protein sequence ID" value="CAG8614479.1"/>
    <property type="molecule type" value="Genomic_DNA"/>
</dbReference>
<feature type="non-terminal residue" evidence="2">
    <location>
        <position position="1"/>
    </location>
</feature>
<feature type="region of interest" description="Disordered" evidence="1">
    <location>
        <begin position="447"/>
        <end position="477"/>
    </location>
</feature>
<feature type="non-terminal residue" evidence="2">
    <location>
        <position position="573"/>
    </location>
</feature>
<evidence type="ECO:0000313" key="2">
    <source>
        <dbReference type="EMBL" id="CAG8614479.1"/>
    </source>
</evidence>
<name>A0ABN7UJT3_GIGMA</name>
<evidence type="ECO:0000313" key="3">
    <source>
        <dbReference type="Proteomes" id="UP000789901"/>
    </source>
</evidence>
<accession>A0ABN7UJT3</accession>
<reference evidence="2 3" key="1">
    <citation type="submission" date="2021-06" db="EMBL/GenBank/DDBJ databases">
        <authorList>
            <person name="Kallberg Y."/>
            <person name="Tangrot J."/>
            <person name="Rosling A."/>
        </authorList>
    </citation>
    <scope>NUCLEOTIDE SEQUENCE [LARGE SCALE GENOMIC DNA]</scope>
    <source>
        <strain evidence="2 3">120-4 pot B 10/14</strain>
    </source>
</reference>